<name>A0A1M7D8S4_9FLAO</name>
<dbReference type="EMBL" id="BMFL01000037">
    <property type="protein sequence ID" value="GGF11552.1"/>
    <property type="molecule type" value="Genomic_DNA"/>
</dbReference>
<sequence length="261" mass="29410">MAEQYRKWSPYTYAVNNPIRFTDPDGMSVNDFVQRKNGSIYWDRNADSQETTKLGETYLGRNLSFTFNSYIDEDSWDGPLGNFPVGDKVTSTINVSANTDKDNNLLSINVNSDEPRIHKTGGWIPTDNYYPGETNYKVNISELKNGQQVSYEQHAKVNVLEEVGLNLMGYDKVNVAQKLTIGLNGNNLSLAASTDIFPSASLSVKGSGNSNSFRLMNYKQPSFKNTHRTNTVIREGNIGAMPVRRVTSRNQSAIFYERYRN</sequence>
<keyword evidence="4" id="KW-1185">Reference proteome</keyword>
<evidence type="ECO:0008006" key="5">
    <source>
        <dbReference type="Google" id="ProtNLM"/>
    </source>
</evidence>
<evidence type="ECO:0000313" key="4">
    <source>
        <dbReference type="Proteomes" id="UP000650994"/>
    </source>
</evidence>
<evidence type="ECO:0000313" key="3">
    <source>
        <dbReference type="Proteomes" id="UP000184120"/>
    </source>
</evidence>
<organism evidence="2 3">
    <name type="scientific">Chishuiella changwenlii</name>
    <dbReference type="NCBI Taxonomy" id="1434701"/>
    <lineage>
        <taxon>Bacteria</taxon>
        <taxon>Pseudomonadati</taxon>
        <taxon>Bacteroidota</taxon>
        <taxon>Flavobacteriia</taxon>
        <taxon>Flavobacteriales</taxon>
        <taxon>Weeksellaceae</taxon>
        <taxon>Chishuiella</taxon>
    </lineage>
</organism>
<reference evidence="1" key="1">
    <citation type="journal article" date="2014" name="Int. J. Syst. Evol. Microbiol.">
        <title>Complete genome of a new Firmicutes species belonging to the dominant human colonic microbiota ('Ruminococcus bicirculans') reveals two chromosomes and a selective capacity to utilize plant glucans.</title>
        <authorList>
            <consortium name="NISC Comparative Sequencing Program"/>
            <person name="Wegmann U."/>
            <person name="Louis P."/>
            <person name="Goesmann A."/>
            <person name="Henrissat B."/>
            <person name="Duncan S.H."/>
            <person name="Flint H.J."/>
        </authorList>
    </citation>
    <scope>NUCLEOTIDE SEQUENCE</scope>
    <source>
        <strain evidence="1">CGMCC 1.12707</strain>
    </source>
</reference>
<dbReference type="Proteomes" id="UP000650994">
    <property type="component" value="Unassembled WGS sequence"/>
</dbReference>
<reference evidence="4" key="4">
    <citation type="journal article" date="2019" name="Int. J. Syst. Evol. Microbiol.">
        <title>The Global Catalogue of Microorganisms (GCM) 10K type strain sequencing project: providing services to taxonomists for standard genome sequencing and annotation.</title>
        <authorList>
            <consortium name="The Broad Institute Genomics Platform"/>
            <consortium name="The Broad Institute Genome Sequencing Center for Infectious Disease"/>
            <person name="Wu L."/>
            <person name="Ma J."/>
        </authorList>
    </citation>
    <scope>NUCLEOTIDE SEQUENCE [LARGE SCALE GENOMIC DNA]</scope>
    <source>
        <strain evidence="4">CGMCC 1.12707</strain>
    </source>
</reference>
<reference evidence="1" key="5">
    <citation type="submission" date="2024-05" db="EMBL/GenBank/DDBJ databases">
        <authorList>
            <person name="Sun Q."/>
            <person name="Zhou Y."/>
        </authorList>
    </citation>
    <scope>NUCLEOTIDE SEQUENCE</scope>
    <source>
        <strain evidence="1">CGMCC 1.12707</strain>
    </source>
</reference>
<dbReference type="EMBL" id="FRBH01000021">
    <property type="protein sequence ID" value="SHL75912.1"/>
    <property type="molecule type" value="Genomic_DNA"/>
</dbReference>
<protein>
    <recommendedName>
        <fullName evidence="5">RHS repeat-associated core domain-containing protein</fullName>
    </recommendedName>
</protein>
<accession>A0A1M7D8S4</accession>
<dbReference type="STRING" id="1434701.SAMN05443634_1218"/>
<dbReference type="Proteomes" id="UP000184120">
    <property type="component" value="Unassembled WGS sequence"/>
</dbReference>
<gene>
    <name evidence="1" type="ORF">GCM10010984_30720</name>
    <name evidence="2" type="ORF">SAMN05443634_1218</name>
</gene>
<dbReference type="Gene3D" id="2.180.10.10">
    <property type="entry name" value="RHS repeat-associated core"/>
    <property type="match status" value="1"/>
</dbReference>
<reference evidence="3" key="3">
    <citation type="submission" date="2016-11" db="EMBL/GenBank/DDBJ databases">
        <authorList>
            <person name="Varghese N."/>
            <person name="Submissions S."/>
        </authorList>
    </citation>
    <scope>NUCLEOTIDE SEQUENCE [LARGE SCALE GENOMIC DNA]</scope>
    <source>
        <strain evidence="3">DSM 27989</strain>
    </source>
</reference>
<dbReference type="AlphaFoldDB" id="A0A1M7D8S4"/>
<evidence type="ECO:0000313" key="2">
    <source>
        <dbReference type="EMBL" id="SHL75912.1"/>
    </source>
</evidence>
<reference evidence="2" key="2">
    <citation type="submission" date="2016-11" db="EMBL/GenBank/DDBJ databases">
        <authorList>
            <person name="Jaros S."/>
            <person name="Januszkiewicz K."/>
            <person name="Wedrychowicz H."/>
        </authorList>
    </citation>
    <scope>NUCLEOTIDE SEQUENCE [LARGE SCALE GENOMIC DNA]</scope>
    <source>
        <strain evidence="2">DSM 27989</strain>
    </source>
</reference>
<evidence type="ECO:0000313" key="1">
    <source>
        <dbReference type="EMBL" id="GGF11552.1"/>
    </source>
</evidence>
<proteinExistence type="predicted"/>